<dbReference type="Gene3D" id="3.30.420.40">
    <property type="match status" value="2"/>
</dbReference>
<dbReference type="CDD" id="cd23763">
    <property type="entry name" value="ASKHA_ATPase_ROK"/>
    <property type="match status" value="1"/>
</dbReference>
<evidence type="ECO:0000313" key="2">
    <source>
        <dbReference type="EMBL" id="MFC4245286.1"/>
    </source>
</evidence>
<proteinExistence type="inferred from homology"/>
<dbReference type="EMBL" id="JBHSCN010000023">
    <property type="protein sequence ID" value="MFC4245286.1"/>
    <property type="molecule type" value="Genomic_DNA"/>
</dbReference>
<dbReference type="Proteomes" id="UP001595900">
    <property type="component" value="Unassembled WGS sequence"/>
</dbReference>
<protein>
    <submittedName>
        <fullName evidence="2">ROK family protein</fullName>
    </submittedName>
</protein>
<dbReference type="PANTHER" id="PTHR18964:SF149">
    <property type="entry name" value="BIFUNCTIONAL UDP-N-ACETYLGLUCOSAMINE 2-EPIMERASE_N-ACETYLMANNOSAMINE KINASE"/>
    <property type="match status" value="1"/>
</dbReference>
<dbReference type="SUPFAM" id="SSF53067">
    <property type="entry name" value="Actin-like ATPase domain"/>
    <property type="match status" value="1"/>
</dbReference>
<name>A0ABV8QCW8_9MICO</name>
<dbReference type="RefSeq" id="WP_390232349.1">
    <property type="nucleotide sequence ID" value="NZ_JBHSCN010000023.1"/>
</dbReference>
<dbReference type="Pfam" id="PF00480">
    <property type="entry name" value="ROK"/>
    <property type="match status" value="1"/>
</dbReference>
<dbReference type="Gene3D" id="1.10.10.10">
    <property type="entry name" value="Winged helix-like DNA-binding domain superfamily/Winged helix DNA-binding domain"/>
    <property type="match status" value="1"/>
</dbReference>
<dbReference type="InterPro" id="IPR036388">
    <property type="entry name" value="WH-like_DNA-bd_sf"/>
</dbReference>
<reference evidence="3" key="1">
    <citation type="journal article" date="2019" name="Int. J. Syst. Evol. Microbiol.">
        <title>The Global Catalogue of Microorganisms (GCM) 10K type strain sequencing project: providing services to taxonomists for standard genome sequencing and annotation.</title>
        <authorList>
            <consortium name="The Broad Institute Genomics Platform"/>
            <consortium name="The Broad Institute Genome Sequencing Center for Infectious Disease"/>
            <person name="Wu L."/>
            <person name="Ma J."/>
        </authorList>
    </citation>
    <scope>NUCLEOTIDE SEQUENCE [LARGE SCALE GENOMIC DNA]</scope>
    <source>
        <strain evidence="3">CGMCC 1.10363</strain>
    </source>
</reference>
<dbReference type="InterPro" id="IPR036390">
    <property type="entry name" value="WH_DNA-bd_sf"/>
</dbReference>
<sequence>MAAASLTRGYNRSVALSSIISAVELDRPRLVAETGLSQATVFRVVDDLMQDGLVVETDASPRVGPGRNATRIRFNESHAMVVGVDLGGTNCRLVLSDALGNTLGRLVDTTPVALSGSELADWLAGHVFELTARYGQGAELGAVGIGLPGAVAGDKEHVIASVNLPQIAGTEFIDCLSEATGVPTAVDNDSNLALVGELQYGAVPRGGTVALLVIGTGLSAAVAVDGRVLSGREGVLGEFGRLPLYGSGYRVRDLVSGAGLVAYAADQGYDVSSTRELFAKPHKYRRVLDEVYRALTHLASIMSIAYEPQSIVVTGGFSESLDEASLARIAAQVETSVSVRTSIHHSSLGEAAGLLGAMSLGLSNLYHGIGVYRDDLAAIRSDSAAVIRSFEASAPEREPIRLPLRSVV</sequence>
<gene>
    <name evidence="2" type="ORF">ACFOYW_18095</name>
</gene>
<organism evidence="2 3">
    <name type="scientific">Gryllotalpicola reticulitermitis</name>
    <dbReference type="NCBI Taxonomy" id="1184153"/>
    <lineage>
        <taxon>Bacteria</taxon>
        <taxon>Bacillati</taxon>
        <taxon>Actinomycetota</taxon>
        <taxon>Actinomycetes</taxon>
        <taxon>Micrococcales</taxon>
        <taxon>Microbacteriaceae</taxon>
        <taxon>Gryllotalpicola</taxon>
    </lineage>
</organism>
<evidence type="ECO:0000256" key="1">
    <source>
        <dbReference type="ARBA" id="ARBA00006479"/>
    </source>
</evidence>
<dbReference type="SUPFAM" id="SSF46785">
    <property type="entry name" value="Winged helix' DNA-binding domain"/>
    <property type="match status" value="1"/>
</dbReference>
<dbReference type="InterPro" id="IPR000600">
    <property type="entry name" value="ROK"/>
</dbReference>
<dbReference type="PANTHER" id="PTHR18964">
    <property type="entry name" value="ROK (REPRESSOR, ORF, KINASE) FAMILY"/>
    <property type="match status" value="1"/>
</dbReference>
<comment type="similarity">
    <text evidence="1">Belongs to the ROK (NagC/XylR) family.</text>
</comment>
<accession>A0ABV8QCW8</accession>
<keyword evidence="3" id="KW-1185">Reference proteome</keyword>
<dbReference type="InterPro" id="IPR043129">
    <property type="entry name" value="ATPase_NBD"/>
</dbReference>
<comment type="caution">
    <text evidence="2">The sequence shown here is derived from an EMBL/GenBank/DDBJ whole genome shotgun (WGS) entry which is preliminary data.</text>
</comment>
<evidence type="ECO:0000313" key="3">
    <source>
        <dbReference type="Proteomes" id="UP001595900"/>
    </source>
</evidence>